<keyword evidence="3" id="KW-1133">Transmembrane helix</keyword>
<feature type="region of interest" description="Disordered" evidence="2">
    <location>
        <begin position="1543"/>
        <end position="1610"/>
    </location>
</feature>
<dbReference type="PROSITE" id="PS50050">
    <property type="entry name" value="TNFR_NGFR_2"/>
    <property type="match status" value="4"/>
</dbReference>
<feature type="compositionally biased region" description="Low complexity" evidence="2">
    <location>
        <begin position="1442"/>
        <end position="1451"/>
    </location>
</feature>
<evidence type="ECO:0000259" key="5">
    <source>
        <dbReference type="PROSITE" id="PS50050"/>
    </source>
</evidence>
<protein>
    <recommendedName>
        <fullName evidence="5">TNFR-Cys domain-containing protein</fullName>
    </recommendedName>
</protein>
<accession>A9UZP9</accession>
<feature type="repeat" description="TNFR-Cys" evidence="1">
    <location>
        <begin position="1021"/>
        <end position="1062"/>
    </location>
</feature>
<dbReference type="Gene3D" id="2.10.50.10">
    <property type="entry name" value="Tumor Necrosis Factor Receptor, subunit A, domain 2"/>
    <property type="match status" value="7"/>
</dbReference>
<dbReference type="EMBL" id="CH991551">
    <property type="protein sequence ID" value="EDQ89405.1"/>
    <property type="molecule type" value="Genomic_DNA"/>
</dbReference>
<evidence type="ECO:0000313" key="6">
    <source>
        <dbReference type="EMBL" id="EDQ89405.1"/>
    </source>
</evidence>
<dbReference type="GO" id="GO:0035631">
    <property type="term" value="C:CD40 receptor complex"/>
    <property type="evidence" value="ECO:0000318"/>
    <property type="project" value="GO_Central"/>
</dbReference>
<dbReference type="InterPro" id="IPR052135">
    <property type="entry name" value="TNFRSF5"/>
</dbReference>
<dbReference type="RefSeq" id="XP_001745981.1">
    <property type="nucleotide sequence ID" value="XM_001745929.1"/>
</dbReference>
<feature type="repeat" description="TNFR-Cys" evidence="1">
    <location>
        <begin position="1067"/>
        <end position="1110"/>
    </location>
</feature>
<dbReference type="InParanoid" id="A9UZP9"/>
<feature type="repeat" description="TNFR-Cys" evidence="1">
    <location>
        <begin position="753"/>
        <end position="791"/>
    </location>
</feature>
<sequence>MAHRLAALLLVAASVGVVREVAATVIPTGANHLMDASSEQALQNPSDNATDLAGLWRVSGITGRYGDNCLYSTGAAASMTAYLQLPEEDYWSFYITDCPHETRSTVTNVVITQLDLPESDPNRMRTVKVDQTSGAVGADMYRTLARIYMRVGLVSVQVKQDPDAVSTIALDAIIIRRGVVIDTEDTDTFVRMGNGAQYKVPAAGTVYLGNNVVAGSQDSAFVEVRTPVEEVLFKKLTSDEDFIIFDGVWLTRTLSVDNGNLDQTSSIGSWTLSTSADGFANSNYLTKTGVVADASTADFAEFRWNFNVRFPGIYRIGLTHKSLANAATSALVGSSNGPYAQYIQTNDQSTALGTQNQFSSSAGQVYFDAGSHAVWINNIHGLASSATTVFQADAVHIEPVRNVLLDPSTTPDEVTLNGAWESFSSGSLSYIGDTYHLAYASASTALYNTPKVYGVMEVDVEVHIVPYASRSKNVSYTLHTDLNPRPVAPTFLDHSTSANSNTFLFRTLVFPRAGQIEIANAYGAGSVCADSMTFRPVRSIPHQFLDTDDTSGKFSRVHNNAYHGVGYYHDSSTNSECTVTFNFDVEHPGLYALIGFFPTFRDRATSVPLTITDAQGQVTHLTINMSRPTNNVRQLARLELPVGSLTATISNDLTSLDRGYVNVDAMLLTLLNETCDYVSTKDANIDSLVHRCQLMEPCLPGEFRSDLDQCSACAANTFSTGNNAVACDPHSTCEAGWITQSAPTSSTDRVCVQCGENEFADNGATCNPCRTSCGNGFHMETNCTSVADAVCVPNSDCTNTQYIASSGDGVNDVVCGDCTVCHPGEYMTHDCDETSNRICVACDGVTGYSDSTNAASCTSTSSCDTGSYLSQPPTASSDLECVPCMAGTADHDSLVTTECQTCQPGTYVPAGSTGPCASFACAAGQADTDSNPRTACESCYKLGKYQNTSGATVCNVPRVCPIGTTMQSDYTATTNRVCVACASGKHKNAAGTQACVAHSTCGVGMGESVAPTSSSDRECMSCGAGLTFNDGRGQVCLTCATCDGASDEFIAQNCTATSDTICETFAGCEAGSFQVGKNDGISPAQCQGCRICQSGEYMVTECGASSDRTCQACGVGKFSTGVNVLECTDHQVCAEGSYQSANGTATRDTSCELCVAGSIDDDHDPHTACVTCEVGTAQTEVGAFECTACPAGWADLDADPSTPCEPCEAQVSYQPLKGQVRCLAVVDCPPGARESEAPSVTANRGCEACFQGLDYSSAVNSPACTPATQCQAGEEQAVMATTTSDRVCRTCPLGTFKASGDSATATPPACNAWRVCTAPETYVWQNGTTTSNVQCASSRVVTFLLTMKLTMEAGGAFERGLLAAFQSALIESSDYGSHVVGVAPIYEEMTSRRRAVQVLIGAYGMFDNSTLNQTEDEAFGQEVSFAYNGTTMVAELGVASTTTTTSAPTTTGNRAAGDPSASTGSSGSDALVLGVAIGASVLGVFAGVGVLLFVQARRRKLSRKAQERDMIGFENPMYDNHERENPVYESEGVGLEDAGHYDSLGHAEPFGHDQQQRPDFGEPGYLDVGVEDAAEDLDPIQDGYLEQGFEGAEDTGYLDQQFDEADSEFP</sequence>
<dbReference type="Proteomes" id="UP000001357">
    <property type="component" value="Unassembled WGS sequence"/>
</dbReference>
<dbReference type="PANTHER" id="PTHR46875">
    <property type="entry name" value="TUMOR NECROSIS FACTOR RECEPTOR SUPERFAMILY MEMBER 5"/>
    <property type="match status" value="1"/>
</dbReference>
<feature type="disulfide bond" evidence="1">
    <location>
        <begin position="1092"/>
        <end position="1110"/>
    </location>
</feature>
<feature type="disulfide bond" evidence="1">
    <location>
        <begin position="821"/>
        <end position="839"/>
    </location>
</feature>
<feature type="disulfide bond" evidence="1">
    <location>
        <begin position="818"/>
        <end position="831"/>
    </location>
</feature>
<feature type="disulfide bond" evidence="1">
    <location>
        <begin position="773"/>
        <end position="791"/>
    </location>
</feature>
<gene>
    <name evidence="6" type="ORF">MONBRDRAFT_25536</name>
</gene>
<evidence type="ECO:0000256" key="2">
    <source>
        <dbReference type="SAM" id="MobiDB-lite"/>
    </source>
</evidence>
<feature type="disulfide bond" evidence="1">
    <location>
        <begin position="1089"/>
        <end position="1102"/>
    </location>
</feature>
<organism evidence="6 7">
    <name type="scientific">Monosiga brevicollis</name>
    <name type="common">Choanoflagellate</name>
    <dbReference type="NCBI Taxonomy" id="81824"/>
    <lineage>
        <taxon>Eukaryota</taxon>
        <taxon>Choanoflagellata</taxon>
        <taxon>Craspedida</taxon>
        <taxon>Salpingoecidae</taxon>
        <taxon>Monosiga</taxon>
    </lineage>
</organism>
<name>A9UZP9_MONBE</name>
<feature type="region of interest" description="Disordered" evidence="2">
    <location>
        <begin position="1442"/>
        <end position="1464"/>
    </location>
</feature>
<feature type="domain" description="TNFR-Cys" evidence="5">
    <location>
        <begin position="796"/>
        <end position="839"/>
    </location>
</feature>
<keyword evidence="4" id="KW-0732">Signal</keyword>
<evidence type="ECO:0000256" key="3">
    <source>
        <dbReference type="SAM" id="Phobius"/>
    </source>
</evidence>
<feature type="compositionally biased region" description="Basic and acidic residues" evidence="2">
    <location>
        <begin position="1543"/>
        <end position="1560"/>
    </location>
</feature>
<dbReference type="PROSITE" id="PS00652">
    <property type="entry name" value="TNFR_NGFR_1"/>
    <property type="match status" value="2"/>
</dbReference>
<feature type="repeat" description="TNFR-Cys" evidence="1">
    <location>
        <begin position="796"/>
        <end position="839"/>
    </location>
</feature>
<feature type="domain" description="TNFR-Cys" evidence="5">
    <location>
        <begin position="753"/>
        <end position="791"/>
    </location>
</feature>
<proteinExistence type="predicted"/>
<feature type="chain" id="PRO_5002744894" description="TNFR-Cys domain-containing protein" evidence="4">
    <location>
        <begin position="24"/>
        <end position="1610"/>
    </location>
</feature>
<dbReference type="SMART" id="SM00208">
    <property type="entry name" value="TNFR"/>
    <property type="match status" value="12"/>
</dbReference>
<dbReference type="KEGG" id="mbr:MONBRDRAFT_25536"/>
<evidence type="ECO:0000313" key="7">
    <source>
        <dbReference type="Proteomes" id="UP000001357"/>
    </source>
</evidence>
<dbReference type="InterPro" id="IPR001368">
    <property type="entry name" value="TNFR/NGFR_Cys_rich_reg"/>
</dbReference>
<dbReference type="PANTHER" id="PTHR46875:SF1">
    <property type="entry name" value="TUMOR NECROSIS FACTOR RECEPTOR SUPERFAMILY MEMBER 5"/>
    <property type="match status" value="1"/>
</dbReference>
<dbReference type="GO" id="GO:0009897">
    <property type="term" value="C:external side of plasma membrane"/>
    <property type="evidence" value="ECO:0000318"/>
    <property type="project" value="GO_Central"/>
</dbReference>
<dbReference type="GeneID" id="5891125"/>
<keyword evidence="1" id="KW-1015">Disulfide bond</keyword>
<feature type="compositionally biased region" description="Acidic residues" evidence="2">
    <location>
        <begin position="1569"/>
        <end position="1579"/>
    </location>
</feature>
<keyword evidence="3" id="KW-0472">Membrane</keyword>
<keyword evidence="7" id="KW-1185">Reference proteome</keyword>
<dbReference type="SMART" id="SM01411">
    <property type="entry name" value="Ephrin_rec_like"/>
    <property type="match status" value="6"/>
</dbReference>
<feature type="signal peptide" evidence="4">
    <location>
        <begin position="1"/>
        <end position="23"/>
    </location>
</feature>
<feature type="domain" description="TNFR-Cys" evidence="5">
    <location>
        <begin position="1067"/>
        <end position="1110"/>
    </location>
</feature>
<reference evidence="6 7" key="1">
    <citation type="journal article" date="2008" name="Nature">
        <title>The genome of the choanoflagellate Monosiga brevicollis and the origin of metazoans.</title>
        <authorList>
            <consortium name="JGI Sequencing"/>
            <person name="King N."/>
            <person name="Westbrook M.J."/>
            <person name="Young S.L."/>
            <person name="Kuo A."/>
            <person name="Abedin M."/>
            <person name="Chapman J."/>
            <person name="Fairclough S."/>
            <person name="Hellsten U."/>
            <person name="Isogai Y."/>
            <person name="Letunic I."/>
            <person name="Marr M."/>
            <person name="Pincus D."/>
            <person name="Putnam N."/>
            <person name="Rokas A."/>
            <person name="Wright K.J."/>
            <person name="Zuzow R."/>
            <person name="Dirks W."/>
            <person name="Good M."/>
            <person name="Goodstein D."/>
            <person name="Lemons D."/>
            <person name="Li W."/>
            <person name="Lyons J.B."/>
            <person name="Morris A."/>
            <person name="Nichols S."/>
            <person name="Richter D.J."/>
            <person name="Salamov A."/>
            <person name="Bork P."/>
            <person name="Lim W.A."/>
            <person name="Manning G."/>
            <person name="Miller W.T."/>
            <person name="McGinnis W."/>
            <person name="Shapiro H."/>
            <person name="Tjian R."/>
            <person name="Grigoriev I.V."/>
            <person name="Rokhsar D."/>
        </authorList>
    </citation>
    <scope>NUCLEOTIDE SEQUENCE [LARGE SCALE GENOMIC DNA]</scope>
    <source>
        <strain evidence="7">MX1 / ATCC 50154</strain>
    </source>
</reference>
<evidence type="ECO:0000256" key="4">
    <source>
        <dbReference type="SAM" id="SignalP"/>
    </source>
</evidence>
<comment type="caution">
    <text evidence="1">Lacks conserved residue(s) required for the propagation of feature annotation.</text>
</comment>
<dbReference type="Pfam" id="PF00020">
    <property type="entry name" value="TNFR_c6"/>
    <property type="match status" value="4"/>
</dbReference>
<keyword evidence="3" id="KW-0812">Transmembrane</keyword>
<feature type="transmembrane region" description="Helical" evidence="3">
    <location>
        <begin position="1470"/>
        <end position="1494"/>
    </location>
</feature>
<feature type="domain" description="TNFR-Cys" evidence="5">
    <location>
        <begin position="1021"/>
        <end position="1062"/>
    </location>
</feature>
<feature type="compositionally biased region" description="Acidic residues" evidence="2">
    <location>
        <begin position="1601"/>
        <end position="1610"/>
    </location>
</feature>
<dbReference type="GO" id="GO:0002768">
    <property type="term" value="P:immune response-regulating cell surface receptor signaling pathway"/>
    <property type="evidence" value="ECO:0000318"/>
    <property type="project" value="GO_Central"/>
</dbReference>
<evidence type="ECO:0000256" key="1">
    <source>
        <dbReference type="PROSITE-ProRule" id="PRU00206"/>
    </source>
</evidence>